<dbReference type="Proteomes" id="UP000298438">
    <property type="component" value="Unassembled WGS sequence"/>
</dbReference>
<evidence type="ECO:0000256" key="3">
    <source>
        <dbReference type="ARBA" id="ARBA00022679"/>
    </source>
</evidence>
<dbReference type="GO" id="GO:0016407">
    <property type="term" value="F:acetyltransferase activity"/>
    <property type="evidence" value="ECO:0007669"/>
    <property type="project" value="TreeGrafter"/>
</dbReference>
<evidence type="ECO:0000313" key="8">
    <source>
        <dbReference type="Proteomes" id="UP000298438"/>
    </source>
</evidence>
<keyword evidence="3 7" id="KW-0808">Transferase</keyword>
<dbReference type="SUPFAM" id="SSF51230">
    <property type="entry name" value="Single hybrid motif"/>
    <property type="match status" value="1"/>
</dbReference>
<dbReference type="PROSITE" id="PS50968">
    <property type="entry name" value="BIOTINYL_LIPOYL"/>
    <property type="match status" value="1"/>
</dbReference>
<gene>
    <name evidence="7" type="ORF">E4L96_01745</name>
</gene>
<evidence type="ECO:0000259" key="6">
    <source>
        <dbReference type="PROSITE" id="PS50968"/>
    </source>
</evidence>
<dbReference type="CDD" id="cd06849">
    <property type="entry name" value="lipoyl_domain"/>
    <property type="match status" value="1"/>
</dbReference>
<dbReference type="GO" id="GO:0006086">
    <property type="term" value="P:pyruvate decarboxylation to acetyl-CoA"/>
    <property type="evidence" value="ECO:0007669"/>
    <property type="project" value="TreeGrafter"/>
</dbReference>
<dbReference type="PROSITE" id="PS00189">
    <property type="entry name" value="LIPOYL"/>
    <property type="match status" value="1"/>
</dbReference>
<protein>
    <submittedName>
        <fullName evidence="7">Dihydrolipoamide acetyltransferase</fullName>
    </submittedName>
</protein>
<dbReference type="InterPro" id="IPR011053">
    <property type="entry name" value="Single_hybrid_motif"/>
</dbReference>
<dbReference type="Gene3D" id="2.40.50.100">
    <property type="match status" value="1"/>
</dbReference>
<comment type="cofactor">
    <cofactor evidence="1">
        <name>(R)-lipoate</name>
        <dbReference type="ChEBI" id="CHEBI:83088"/>
    </cofactor>
</comment>
<evidence type="ECO:0000256" key="2">
    <source>
        <dbReference type="ARBA" id="ARBA00011484"/>
    </source>
</evidence>
<evidence type="ECO:0000256" key="1">
    <source>
        <dbReference type="ARBA" id="ARBA00001938"/>
    </source>
</evidence>
<keyword evidence="8" id="KW-1185">Reference proteome</keyword>
<dbReference type="Pfam" id="PF00364">
    <property type="entry name" value="Biotin_lipoyl"/>
    <property type="match status" value="1"/>
</dbReference>
<reference evidence="7 8" key="1">
    <citation type="submission" date="2019-03" db="EMBL/GenBank/DDBJ databases">
        <title>Draft Genome Sequence of Massilia arenosa sp. nov., a Novel Massilia Species Isolated from a Sandy-loam Maize Soil.</title>
        <authorList>
            <person name="Raths R."/>
            <person name="Peta V."/>
            <person name="Bucking H."/>
        </authorList>
    </citation>
    <scope>NUCLEOTIDE SEQUENCE [LARGE SCALE GENOMIC DNA]</scope>
    <source>
        <strain evidence="7 8">MC02</strain>
    </source>
</reference>
<feature type="domain" description="Lipoyl-binding" evidence="6">
    <location>
        <begin position="3"/>
        <end position="77"/>
    </location>
</feature>
<evidence type="ECO:0000256" key="4">
    <source>
        <dbReference type="ARBA" id="ARBA00022823"/>
    </source>
</evidence>
<keyword evidence="5" id="KW-0012">Acyltransferase</keyword>
<evidence type="ECO:0000256" key="5">
    <source>
        <dbReference type="ARBA" id="ARBA00023315"/>
    </source>
</evidence>
<dbReference type="InterPro" id="IPR000089">
    <property type="entry name" value="Biotin_lipoyl"/>
</dbReference>
<proteinExistence type="predicted"/>
<dbReference type="GO" id="GO:0031405">
    <property type="term" value="F:lipoic acid binding"/>
    <property type="evidence" value="ECO:0007669"/>
    <property type="project" value="TreeGrafter"/>
</dbReference>
<dbReference type="PANTHER" id="PTHR43178">
    <property type="entry name" value="DIHYDROLIPOAMIDE ACETYLTRANSFERASE COMPONENT OF PYRUVATE DEHYDROGENASE COMPLEX"/>
    <property type="match status" value="1"/>
</dbReference>
<keyword evidence="4" id="KW-0450">Lipoyl</keyword>
<organism evidence="7 8">
    <name type="scientific">Zemynaea arenosa</name>
    <dbReference type="NCBI Taxonomy" id="2561931"/>
    <lineage>
        <taxon>Bacteria</taxon>
        <taxon>Pseudomonadati</taxon>
        <taxon>Pseudomonadota</taxon>
        <taxon>Betaproteobacteria</taxon>
        <taxon>Burkholderiales</taxon>
        <taxon>Oxalobacteraceae</taxon>
        <taxon>Telluria group</taxon>
        <taxon>Zemynaea</taxon>
    </lineage>
</organism>
<dbReference type="RefSeq" id="WP_307721621.1">
    <property type="nucleotide sequence ID" value="NZ_SPVF01000025.1"/>
</dbReference>
<dbReference type="EMBL" id="SPVF01000025">
    <property type="protein sequence ID" value="TFW29140.1"/>
    <property type="molecule type" value="Genomic_DNA"/>
</dbReference>
<evidence type="ECO:0000313" key="7">
    <source>
        <dbReference type="EMBL" id="TFW29140.1"/>
    </source>
</evidence>
<accession>A0A4Y9SR41</accession>
<dbReference type="InterPro" id="IPR050743">
    <property type="entry name" value="2-oxoacid_DH_E2_comp"/>
</dbReference>
<dbReference type="FunFam" id="2.40.50.100:FF:000009">
    <property type="entry name" value="Acetyltransferase component of pyruvate dehydrogenase complex"/>
    <property type="match status" value="1"/>
</dbReference>
<dbReference type="AlphaFoldDB" id="A0A4Y9SR41"/>
<name>A0A4Y9SR41_9BURK</name>
<dbReference type="PANTHER" id="PTHR43178:SF2">
    <property type="entry name" value="DIHYDROLIPOYLLYSINE-RESIDUE ACETYLTRANSFERASE COMPONENT OF PYRUVATE DEHYDROGENASE COMPLEX"/>
    <property type="match status" value="1"/>
</dbReference>
<dbReference type="GO" id="GO:0005737">
    <property type="term" value="C:cytoplasm"/>
    <property type="evidence" value="ECO:0007669"/>
    <property type="project" value="TreeGrafter"/>
</dbReference>
<dbReference type="InterPro" id="IPR003016">
    <property type="entry name" value="2-oxoA_DH_lipoyl-BS"/>
</dbReference>
<comment type="caution">
    <text evidence="7">The sequence shown here is derived from an EMBL/GenBank/DDBJ whole genome shotgun (WGS) entry which is preliminary data.</text>
</comment>
<feature type="non-terminal residue" evidence="7">
    <location>
        <position position="102"/>
    </location>
</feature>
<sequence>MSMVEVKVPDIGDFKEVEIIEVMVKPGDTVKVDQSLITVESDKASMEIPSSHAGVVKEIKVKVGDKVAEGSLVLVLDEAAGGAAAGAAAAPAAAPAAAAPAP</sequence>
<comment type="subunit">
    <text evidence="2">Forms a 24-polypeptide structural core with octahedral symmetry.</text>
</comment>